<dbReference type="InterPro" id="IPR029058">
    <property type="entry name" value="AB_hydrolase_fold"/>
</dbReference>
<sequence>MRTLYPPIAPYAEQRLAVDDLHTLQLQQCGNPDGIAVVFLHGGPGGGVVPEHRRFFDPQRWRVVLFDQRGCGRSTPLGEVHNNTTAHLVADIEAIRTQLGIARWAVFGGSWGSTLALAYAQAHPDRVTGLVLRGIFLGRPEELHWSHEADGGARMVFPEGWARYQAHIPPAERGHMIEAYWRRLDSDDAQVRQAAADAWNEWEDGSSTLVHDSAPPPPEDDAQAALAVARIEAHYFRHGCFLQPDQLLRDIGRIGHLPGTIVQGRYDMLCPAKAACELSQAWPEAKLEMVLAGHSAFDPAITDALVRATDALAATLQA</sequence>
<comment type="subcellular location">
    <subcellularLocation>
        <location evidence="2 11">Cytoplasm</location>
    </subcellularLocation>
</comment>
<evidence type="ECO:0000256" key="10">
    <source>
        <dbReference type="ARBA" id="ARBA00029605"/>
    </source>
</evidence>
<evidence type="ECO:0000256" key="11">
    <source>
        <dbReference type="PIRNR" id="PIRNR006431"/>
    </source>
</evidence>
<dbReference type="OrthoDB" id="9796770at2"/>
<evidence type="ECO:0000256" key="2">
    <source>
        <dbReference type="ARBA" id="ARBA00004496"/>
    </source>
</evidence>
<dbReference type="PIRSF" id="PIRSF006431">
    <property type="entry name" value="Pept_S33"/>
    <property type="match status" value="1"/>
</dbReference>
<dbReference type="Pfam" id="PF00561">
    <property type="entry name" value="Abhydrolase_1"/>
    <property type="match status" value="1"/>
</dbReference>
<keyword evidence="7 11" id="KW-0963">Cytoplasm</keyword>
<dbReference type="HOGENOM" id="CLU_043739_2_2_6"/>
<evidence type="ECO:0000256" key="12">
    <source>
        <dbReference type="PIRSR" id="PIRSR006431-1"/>
    </source>
</evidence>
<dbReference type="KEGG" id="psd:DSC_04530"/>
<dbReference type="GO" id="GO:0006508">
    <property type="term" value="P:proteolysis"/>
    <property type="evidence" value="ECO:0007669"/>
    <property type="project" value="UniProtKB-KW"/>
</dbReference>
<evidence type="ECO:0000256" key="9">
    <source>
        <dbReference type="ARBA" id="ARBA00022801"/>
    </source>
</evidence>
<dbReference type="NCBIfam" id="TIGR01249">
    <property type="entry name" value="pro_imino_pep_1"/>
    <property type="match status" value="1"/>
</dbReference>
<dbReference type="PRINTS" id="PR00111">
    <property type="entry name" value="ABHYDROLASE"/>
</dbReference>
<dbReference type="RefSeq" id="WP_014159736.1">
    <property type="nucleotide sequence ID" value="NC_016147.2"/>
</dbReference>
<dbReference type="PRINTS" id="PR00793">
    <property type="entry name" value="PROAMNOPTASE"/>
</dbReference>
<feature type="active site" evidence="12">
    <location>
        <position position="267"/>
    </location>
</feature>
<dbReference type="STRING" id="1045855.DSC_04530"/>
<evidence type="ECO:0000256" key="7">
    <source>
        <dbReference type="ARBA" id="ARBA00022490"/>
    </source>
</evidence>
<evidence type="ECO:0000256" key="3">
    <source>
        <dbReference type="ARBA" id="ARBA00010088"/>
    </source>
</evidence>
<evidence type="ECO:0000256" key="4">
    <source>
        <dbReference type="ARBA" id="ARBA00012568"/>
    </source>
</evidence>
<dbReference type="EC" id="3.4.11.5" evidence="4 11"/>
<dbReference type="SUPFAM" id="SSF53474">
    <property type="entry name" value="alpha/beta-Hydrolases"/>
    <property type="match status" value="1"/>
</dbReference>
<evidence type="ECO:0000313" key="16">
    <source>
        <dbReference type="Proteomes" id="UP000005870"/>
    </source>
</evidence>
<feature type="active site" description="Nucleophile" evidence="12">
    <location>
        <position position="110"/>
    </location>
</feature>
<evidence type="ECO:0000256" key="8">
    <source>
        <dbReference type="ARBA" id="ARBA00022670"/>
    </source>
</evidence>
<dbReference type="AlphaFoldDB" id="G7UPD9"/>
<gene>
    <name evidence="15" type="ordered locus">DSC_04530</name>
</gene>
<feature type="domain" description="AB hydrolase-1" evidence="14">
    <location>
        <begin position="36"/>
        <end position="298"/>
    </location>
</feature>
<dbReference type="Proteomes" id="UP000005870">
    <property type="component" value="Chromosome"/>
</dbReference>
<dbReference type="Gene3D" id="3.40.50.1820">
    <property type="entry name" value="alpha/beta hydrolase"/>
    <property type="match status" value="1"/>
</dbReference>
<reference evidence="15 16" key="1">
    <citation type="journal article" date="2012" name="J. Bacteriol.">
        <title>Complete Genome Sequence of the BTEX-Degrading Bacterium Pseudoxanthomonas spadix BD-a59.</title>
        <authorList>
            <person name="Lee S.H."/>
            <person name="Jin H.M."/>
            <person name="Lee H.J."/>
            <person name="Kim J.M."/>
            <person name="Jeon C.O."/>
        </authorList>
    </citation>
    <scope>NUCLEOTIDE SEQUENCE [LARGE SCALE GENOMIC DNA]</scope>
    <source>
        <strain evidence="15 16">BD-a59</strain>
    </source>
</reference>
<dbReference type="InterPro" id="IPR002410">
    <property type="entry name" value="Peptidase_S33"/>
</dbReference>
<dbReference type="InterPro" id="IPR000073">
    <property type="entry name" value="AB_hydrolase_1"/>
</dbReference>
<evidence type="ECO:0000256" key="13">
    <source>
        <dbReference type="RuleBase" id="RU003421"/>
    </source>
</evidence>
<dbReference type="eggNOG" id="COG0596">
    <property type="taxonomic scope" value="Bacteria"/>
</dbReference>
<accession>G7UPD9</accession>
<keyword evidence="6 11" id="KW-0031">Aminopeptidase</keyword>
<evidence type="ECO:0000313" key="15">
    <source>
        <dbReference type="EMBL" id="AER55559.1"/>
    </source>
</evidence>
<evidence type="ECO:0000256" key="6">
    <source>
        <dbReference type="ARBA" id="ARBA00022438"/>
    </source>
</evidence>
<keyword evidence="9 11" id="KW-0378">Hydrolase</keyword>
<organism evidence="15 16">
    <name type="scientific">Pseudoxanthomonas spadix (strain BD-a59)</name>
    <dbReference type="NCBI Taxonomy" id="1045855"/>
    <lineage>
        <taxon>Bacteria</taxon>
        <taxon>Pseudomonadati</taxon>
        <taxon>Pseudomonadota</taxon>
        <taxon>Gammaproteobacteria</taxon>
        <taxon>Lysobacterales</taxon>
        <taxon>Lysobacteraceae</taxon>
        <taxon>Pseudoxanthomonas</taxon>
    </lineage>
</organism>
<dbReference type="InterPro" id="IPR005944">
    <property type="entry name" value="Pro_iminopeptidase"/>
</dbReference>
<dbReference type="EMBL" id="CP003093">
    <property type="protein sequence ID" value="AER55559.1"/>
    <property type="molecule type" value="Genomic_DNA"/>
</dbReference>
<dbReference type="PANTHER" id="PTHR43722">
    <property type="entry name" value="PROLINE IMINOPEPTIDASE"/>
    <property type="match status" value="1"/>
</dbReference>
<dbReference type="PANTHER" id="PTHR43722:SF1">
    <property type="entry name" value="PROLINE IMINOPEPTIDASE"/>
    <property type="match status" value="1"/>
</dbReference>
<proteinExistence type="inferred from homology"/>
<evidence type="ECO:0000256" key="1">
    <source>
        <dbReference type="ARBA" id="ARBA00001585"/>
    </source>
</evidence>
<evidence type="ECO:0000256" key="5">
    <source>
        <dbReference type="ARBA" id="ARBA00021843"/>
    </source>
</evidence>
<name>G7UPD9_PSEUP</name>
<comment type="similarity">
    <text evidence="3 11 13">Belongs to the peptidase S33 family.</text>
</comment>
<keyword evidence="16" id="KW-1185">Reference proteome</keyword>
<dbReference type="GO" id="GO:0004177">
    <property type="term" value="F:aminopeptidase activity"/>
    <property type="evidence" value="ECO:0007669"/>
    <property type="project" value="UniProtKB-UniRule"/>
</dbReference>
<evidence type="ECO:0000259" key="14">
    <source>
        <dbReference type="Pfam" id="PF00561"/>
    </source>
</evidence>
<dbReference type="GO" id="GO:0005737">
    <property type="term" value="C:cytoplasm"/>
    <property type="evidence" value="ECO:0007669"/>
    <property type="project" value="UniProtKB-SubCell"/>
</dbReference>
<feature type="active site" description="Proton donor" evidence="12">
    <location>
        <position position="294"/>
    </location>
</feature>
<keyword evidence="8 11" id="KW-0645">Protease</keyword>
<dbReference type="MEROPS" id="S33.001"/>
<protein>
    <recommendedName>
        <fullName evidence="5 11">Proline iminopeptidase</fullName>
        <shortName evidence="11">PIP</shortName>
        <ecNumber evidence="4 11">3.4.11.5</ecNumber>
    </recommendedName>
    <alternativeName>
        <fullName evidence="10 11">Prolyl aminopeptidase</fullName>
    </alternativeName>
</protein>
<comment type="catalytic activity">
    <reaction evidence="1 11 13">
        <text>Release of N-terminal proline from a peptide.</text>
        <dbReference type="EC" id="3.4.11.5"/>
    </reaction>
</comment>